<evidence type="ECO:0000256" key="1">
    <source>
        <dbReference type="ARBA" id="ARBA00022679"/>
    </source>
</evidence>
<dbReference type="PANTHER" id="PTHR12788:SF10">
    <property type="entry name" value="PROTEIN-TYROSINE SULFOTRANSFERASE"/>
    <property type="match status" value="1"/>
</dbReference>
<dbReference type="RefSeq" id="WP_237345250.1">
    <property type="nucleotide sequence ID" value="NZ_JABWGX010000008.1"/>
</dbReference>
<dbReference type="Pfam" id="PF13469">
    <property type="entry name" value="Sulfotransfer_3"/>
    <property type="match status" value="1"/>
</dbReference>
<dbReference type="Proteomes" id="UP001241747">
    <property type="component" value="Unassembled WGS sequence"/>
</dbReference>
<keyword evidence="1" id="KW-0808">Transferase</keyword>
<dbReference type="EMBL" id="JAUSVY010000002">
    <property type="protein sequence ID" value="MDQ0504135.1"/>
    <property type="molecule type" value="Genomic_DNA"/>
</dbReference>
<dbReference type="PANTHER" id="PTHR12788">
    <property type="entry name" value="PROTEIN-TYROSINE SULFOTRANSFERASE 2"/>
    <property type="match status" value="1"/>
</dbReference>
<reference evidence="2 3" key="1">
    <citation type="submission" date="2023-07" db="EMBL/GenBank/DDBJ databases">
        <title>Genomic Encyclopedia of Type Strains, Phase IV (KMG-IV): sequencing the most valuable type-strain genomes for metagenomic binning, comparative biology and taxonomic classification.</title>
        <authorList>
            <person name="Goeker M."/>
        </authorList>
    </citation>
    <scope>NUCLEOTIDE SEQUENCE [LARGE SCALE GENOMIC DNA]</scope>
    <source>
        <strain evidence="2 3">DSM 3770</strain>
    </source>
</reference>
<comment type="caution">
    <text evidence="2">The sequence shown here is derived from an EMBL/GenBank/DDBJ whole genome shotgun (WGS) entry which is preliminary data.</text>
</comment>
<dbReference type="InterPro" id="IPR011990">
    <property type="entry name" value="TPR-like_helical_dom_sf"/>
</dbReference>
<dbReference type="Gene3D" id="1.25.40.10">
    <property type="entry name" value="Tetratricopeptide repeat domain"/>
    <property type="match status" value="1"/>
</dbReference>
<evidence type="ECO:0000313" key="2">
    <source>
        <dbReference type="EMBL" id="MDQ0504135.1"/>
    </source>
</evidence>
<dbReference type="SMART" id="SM00028">
    <property type="entry name" value="TPR"/>
    <property type="match status" value="6"/>
</dbReference>
<dbReference type="InterPro" id="IPR019734">
    <property type="entry name" value="TPR_rpt"/>
</dbReference>
<accession>A0ABU0LAP4</accession>
<evidence type="ECO:0000313" key="3">
    <source>
        <dbReference type="Proteomes" id="UP001241747"/>
    </source>
</evidence>
<protein>
    <submittedName>
        <fullName evidence="2">Tetratricopeptide (TPR) repeat protein</fullName>
    </submittedName>
</protein>
<organism evidence="2 3">
    <name type="scientific">Xanthobacter agilis</name>
    <dbReference type="NCBI Taxonomy" id="47492"/>
    <lineage>
        <taxon>Bacteria</taxon>
        <taxon>Pseudomonadati</taxon>
        <taxon>Pseudomonadota</taxon>
        <taxon>Alphaproteobacteria</taxon>
        <taxon>Hyphomicrobiales</taxon>
        <taxon>Xanthobacteraceae</taxon>
        <taxon>Xanthobacter</taxon>
    </lineage>
</organism>
<name>A0ABU0LAP4_XANAG</name>
<dbReference type="Gene3D" id="3.40.50.300">
    <property type="entry name" value="P-loop containing nucleotide triphosphate hydrolases"/>
    <property type="match status" value="1"/>
</dbReference>
<gene>
    <name evidence="2" type="ORF">QOZ94_000909</name>
</gene>
<dbReference type="InterPro" id="IPR027417">
    <property type="entry name" value="P-loop_NTPase"/>
</dbReference>
<sequence>MSVFSSGPCACGSGLRAVGCCQLDLNTLGPASGSRHLLPVVDEAIACHARGAVAEAERLCLEVLELAPGQGGALAVLYQIRKAQGAASAAEALVRRLVLIDPNNVWATQELALLLFSSGDLGEAEIHARNGVRIAPVDPQSHNLMGMILTEANRPQVGEFHYRRALELLGDRPAILLANLAWNLKNQGRIAEARALYEESVAHAPAVVQTLLGWARMEETDRDFARADALLDQAEALAPAHPSVLLHRAVVRGRTKDYAAALAILDRIEQHSAGEGLGTNELLEKGRLLDKIGRHDEAFAAFAAGKRKHVEQSGALYLADEAAQMTARLKAFFTSGRLRIVPRAKPIGSGPRAMFILGFPRSGTTMVEQMLSAHPQVSAGDELPLVHDVANMLPRMLNSPLAYPEALADLWMGDQHEGLDNLRDYYLQRIRQLGFMKPGATHFTDKMPLNEMHMGLIALIFPDAPLIHVLRHPLDVVLSVYSNHLTHGFYCSNALETIAQHYVLMLDLVEHYRREMTLKYLPVRYEDIVADQEKHLRRMLAFADLPFDARCLSFHENRRYARTASYAQVAEPLYDRSRFRYIPYLKHLAPVIPILEPAILRLGYSIHA</sequence>
<proteinExistence type="predicted"/>
<keyword evidence="3" id="KW-1185">Reference proteome</keyword>
<dbReference type="SUPFAM" id="SSF48452">
    <property type="entry name" value="TPR-like"/>
    <property type="match status" value="1"/>
</dbReference>
<dbReference type="InterPro" id="IPR026634">
    <property type="entry name" value="TPST-like"/>
</dbReference>
<dbReference type="SUPFAM" id="SSF52540">
    <property type="entry name" value="P-loop containing nucleoside triphosphate hydrolases"/>
    <property type="match status" value="1"/>
</dbReference>